<accession>A0A2P5EPK6</accession>
<sequence length="164" mass="19279">MKLRSIRKTPNPTTHPDTRRPQNTTMIIRHHFQISRLHCCLCLRLLSVREQIRHVIMTRNRVHSIANRLFILFFFRRRFRCLLSSSYPTSSFSSSSPYHSSSEEEEDDEVSSSNSFKGWSSWEYSEILLGGIKGWVISSKRDLGLEKLRRLRILGLVVLVRSSW</sequence>
<name>A0A2P5EPK6_TREOI</name>
<feature type="compositionally biased region" description="Polar residues" evidence="1">
    <location>
        <begin position="8"/>
        <end position="23"/>
    </location>
</feature>
<dbReference type="AlphaFoldDB" id="A0A2P5EPK6"/>
<proteinExistence type="predicted"/>
<dbReference type="Proteomes" id="UP000237000">
    <property type="component" value="Unassembled WGS sequence"/>
</dbReference>
<protein>
    <submittedName>
        <fullName evidence="2">Uncharacterized protein</fullName>
    </submittedName>
</protein>
<dbReference type="EMBL" id="JXTC01000116">
    <property type="protein sequence ID" value="PON87491.1"/>
    <property type="molecule type" value="Genomic_DNA"/>
</dbReference>
<comment type="caution">
    <text evidence="2">The sequence shown here is derived from an EMBL/GenBank/DDBJ whole genome shotgun (WGS) entry which is preliminary data.</text>
</comment>
<feature type="region of interest" description="Disordered" evidence="1">
    <location>
        <begin position="1"/>
        <end position="23"/>
    </location>
</feature>
<dbReference type="InParanoid" id="A0A2P5EPK6"/>
<evidence type="ECO:0000313" key="3">
    <source>
        <dbReference type="Proteomes" id="UP000237000"/>
    </source>
</evidence>
<feature type="region of interest" description="Disordered" evidence="1">
    <location>
        <begin position="86"/>
        <end position="116"/>
    </location>
</feature>
<reference evidence="3" key="1">
    <citation type="submission" date="2016-06" db="EMBL/GenBank/DDBJ databases">
        <title>Parallel loss of symbiosis genes in relatives of nitrogen-fixing non-legume Parasponia.</title>
        <authorList>
            <person name="Van Velzen R."/>
            <person name="Holmer R."/>
            <person name="Bu F."/>
            <person name="Rutten L."/>
            <person name="Van Zeijl A."/>
            <person name="Liu W."/>
            <person name="Santuari L."/>
            <person name="Cao Q."/>
            <person name="Sharma T."/>
            <person name="Shen D."/>
            <person name="Roswanjaya Y."/>
            <person name="Wardhani T."/>
            <person name="Kalhor M.S."/>
            <person name="Jansen J."/>
            <person name="Van den Hoogen J."/>
            <person name="Gungor B."/>
            <person name="Hartog M."/>
            <person name="Hontelez J."/>
            <person name="Verver J."/>
            <person name="Yang W.-C."/>
            <person name="Schijlen E."/>
            <person name="Repin R."/>
            <person name="Schilthuizen M."/>
            <person name="Schranz E."/>
            <person name="Heidstra R."/>
            <person name="Miyata K."/>
            <person name="Fedorova E."/>
            <person name="Kohlen W."/>
            <person name="Bisseling T."/>
            <person name="Smit S."/>
            <person name="Geurts R."/>
        </authorList>
    </citation>
    <scope>NUCLEOTIDE SEQUENCE [LARGE SCALE GENOMIC DNA]</scope>
    <source>
        <strain evidence="3">cv. RG33-2</strain>
    </source>
</reference>
<feature type="compositionally biased region" description="Low complexity" evidence="1">
    <location>
        <begin position="86"/>
        <end position="100"/>
    </location>
</feature>
<dbReference type="OrthoDB" id="10471669at2759"/>
<gene>
    <name evidence="2" type="ORF">TorRG33x02_166690</name>
</gene>
<evidence type="ECO:0000313" key="2">
    <source>
        <dbReference type="EMBL" id="PON87491.1"/>
    </source>
</evidence>
<evidence type="ECO:0000256" key="1">
    <source>
        <dbReference type="SAM" id="MobiDB-lite"/>
    </source>
</evidence>
<organism evidence="2 3">
    <name type="scientific">Trema orientale</name>
    <name type="common">Charcoal tree</name>
    <name type="synonym">Celtis orientalis</name>
    <dbReference type="NCBI Taxonomy" id="63057"/>
    <lineage>
        <taxon>Eukaryota</taxon>
        <taxon>Viridiplantae</taxon>
        <taxon>Streptophyta</taxon>
        <taxon>Embryophyta</taxon>
        <taxon>Tracheophyta</taxon>
        <taxon>Spermatophyta</taxon>
        <taxon>Magnoliopsida</taxon>
        <taxon>eudicotyledons</taxon>
        <taxon>Gunneridae</taxon>
        <taxon>Pentapetalae</taxon>
        <taxon>rosids</taxon>
        <taxon>fabids</taxon>
        <taxon>Rosales</taxon>
        <taxon>Cannabaceae</taxon>
        <taxon>Trema</taxon>
    </lineage>
</organism>
<keyword evidence="3" id="KW-1185">Reference proteome</keyword>